<dbReference type="Proteomes" id="UP000070257">
    <property type="component" value="Unassembled WGS sequence"/>
</dbReference>
<organism evidence="1 2">
    <name type="scientific">candidate division MSBL1 archaeon SCGC-AAA259J03</name>
    <dbReference type="NCBI Taxonomy" id="1698269"/>
    <lineage>
        <taxon>Archaea</taxon>
        <taxon>Methanobacteriati</taxon>
        <taxon>Methanobacteriota</taxon>
        <taxon>candidate division MSBL1</taxon>
    </lineage>
</organism>
<comment type="caution">
    <text evidence="1">The sequence shown here is derived from an EMBL/GenBank/DDBJ whole genome shotgun (WGS) entry which is preliminary data.</text>
</comment>
<dbReference type="AlphaFoldDB" id="A0A656Z090"/>
<reference evidence="1 2" key="1">
    <citation type="journal article" date="2016" name="Sci. Rep.">
        <title>Metabolic traits of an uncultured archaeal lineage -MSBL1- from brine pools of the Red Sea.</title>
        <authorList>
            <person name="Mwirichia R."/>
            <person name="Alam I."/>
            <person name="Rashid M."/>
            <person name="Vinu M."/>
            <person name="Ba-Alawi W."/>
            <person name="Anthony Kamau A."/>
            <person name="Kamanda Ngugi D."/>
            <person name="Goker M."/>
            <person name="Klenk H.P."/>
            <person name="Bajic V."/>
            <person name="Stingl U."/>
        </authorList>
    </citation>
    <scope>NUCLEOTIDE SEQUENCE [LARGE SCALE GENOMIC DNA]</scope>
    <source>
        <strain evidence="1">SCGC-AAA259J03</strain>
    </source>
</reference>
<protein>
    <submittedName>
        <fullName evidence="1">Uncharacterized protein</fullName>
    </submittedName>
</protein>
<gene>
    <name evidence="1" type="ORF">AKJ39_01295</name>
</gene>
<evidence type="ECO:0000313" key="2">
    <source>
        <dbReference type="Proteomes" id="UP000070257"/>
    </source>
</evidence>
<proteinExistence type="predicted"/>
<accession>A0A656Z090</accession>
<keyword evidence="2" id="KW-1185">Reference proteome</keyword>
<sequence length="95" mass="11120">MPEENKDLSQAKELVSDYLTVLDAHILRESPQWITAVITVETPNESRSLRLYRWRNDEGEWKKDSGFNINRESDWQEIKKSADEIIEGLWGVDEA</sequence>
<dbReference type="EMBL" id="LHXT01000011">
    <property type="protein sequence ID" value="KXA98658.1"/>
    <property type="molecule type" value="Genomic_DNA"/>
</dbReference>
<evidence type="ECO:0000313" key="1">
    <source>
        <dbReference type="EMBL" id="KXA98658.1"/>
    </source>
</evidence>
<name>A0A656Z090_9EURY</name>